<feature type="region of interest" description="Disordered" evidence="1">
    <location>
        <begin position="1"/>
        <end position="29"/>
    </location>
</feature>
<name>A0AAV4ML79_CAEEX</name>
<gene>
    <name evidence="2" type="ORF">CEXT_265811</name>
</gene>
<evidence type="ECO:0000313" key="3">
    <source>
        <dbReference type="Proteomes" id="UP001054945"/>
    </source>
</evidence>
<keyword evidence="3" id="KW-1185">Reference proteome</keyword>
<accession>A0AAV4ML79</accession>
<evidence type="ECO:0000313" key="2">
    <source>
        <dbReference type="EMBL" id="GIX73267.1"/>
    </source>
</evidence>
<proteinExistence type="predicted"/>
<dbReference type="EMBL" id="BPLR01002395">
    <property type="protein sequence ID" value="GIX73267.1"/>
    <property type="molecule type" value="Genomic_DNA"/>
</dbReference>
<evidence type="ECO:0000256" key="1">
    <source>
        <dbReference type="SAM" id="MobiDB-lite"/>
    </source>
</evidence>
<organism evidence="2 3">
    <name type="scientific">Caerostris extrusa</name>
    <name type="common">Bark spider</name>
    <name type="synonym">Caerostris bankana</name>
    <dbReference type="NCBI Taxonomy" id="172846"/>
    <lineage>
        <taxon>Eukaryota</taxon>
        <taxon>Metazoa</taxon>
        <taxon>Ecdysozoa</taxon>
        <taxon>Arthropoda</taxon>
        <taxon>Chelicerata</taxon>
        <taxon>Arachnida</taxon>
        <taxon>Araneae</taxon>
        <taxon>Araneomorphae</taxon>
        <taxon>Entelegynae</taxon>
        <taxon>Araneoidea</taxon>
        <taxon>Araneidae</taxon>
        <taxon>Caerostris</taxon>
    </lineage>
</organism>
<dbReference type="AlphaFoldDB" id="A0AAV4ML79"/>
<sequence length="29" mass="3061">TLKVQVAWKKRGSSSFGSEDTAGKSGEGY</sequence>
<reference evidence="2 3" key="1">
    <citation type="submission" date="2021-06" db="EMBL/GenBank/DDBJ databases">
        <title>Caerostris extrusa draft genome.</title>
        <authorList>
            <person name="Kono N."/>
            <person name="Arakawa K."/>
        </authorList>
    </citation>
    <scope>NUCLEOTIDE SEQUENCE [LARGE SCALE GENOMIC DNA]</scope>
</reference>
<comment type="caution">
    <text evidence="2">The sequence shown here is derived from an EMBL/GenBank/DDBJ whole genome shotgun (WGS) entry which is preliminary data.</text>
</comment>
<feature type="non-terminal residue" evidence="2">
    <location>
        <position position="1"/>
    </location>
</feature>
<dbReference type="Proteomes" id="UP001054945">
    <property type="component" value="Unassembled WGS sequence"/>
</dbReference>
<protein>
    <submittedName>
        <fullName evidence="2">Uncharacterized protein</fullName>
    </submittedName>
</protein>